<gene>
    <name evidence="1" type="ORF">MHUMG1_04938</name>
</gene>
<comment type="caution">
    <text evidence="1">The sequence shown here is derived from an EMBL/GenBank/DDBJ whole genome shotgun (WGS) entry which is preliminary data.</text>
</comment>
<evidence type="ECO:0000313" key="2">
    <source>
        <dbReference type="Proteomes" id="UP000764110"/>
    </source>
</evidence>
<sequence length="69" mass="7396">MQTSLRIPTLLNVGPRATEQVSYMSGVERGIEPSPDHDGAGGLLRCGPTTVHGRAALATSTWRHRNVSQ</sequence>
<protein>
    <submittedName>
        <fullName evidence="1">Uncharacterized protein</fullName>
    </submittedName>
</protein>
<keyword evidence="2" id="KW-1185">Reference proteome</keyword>
<evidence type="ECO:0000313" key="1">
    <source>
        <dbReference type="EMBL" id="KAH0597559.1"/>
    </source>
</evidence>
<name>A0A9P8S8Q1_9HYPO</name>
<proteinExistence type="predicted"/>
<organism evidence="1 2">
    <name type="scientific">Metarhizium humberi</name>
    <dbReference type="NCBI Taxonomy" id="2596975"/>
    <lineage>
        <taxon>Eukaryota</taxon>
        <taxon>Fungi</taxon>
        <taxon>Dikarya</taxon>
        <taxon>Ascomycota</taxon>
        <taxon>Pezizomycotina</taxon>
        <taxon>Sordariomycetes</taxon>
        <taxon>Hypocreomycetidae</taxon>
        <taxon>Hypocreales</taxon>
        <taxon>Clavicipitaceae</taxon>
        <taxon>Metarhizium</taxon>
    </lineage>
</organism>
<accession>A0A9P8S8Q1</accession>
<dbReference type="AlphaFoldDB" id="A0A9P8S8Q1"/>
<reference evidence="1 2" key="1">
    <citation type="submission" date="2020-07" db="EMBL/GenBank/DDBJ databases">
        <title>Metarhizium humberi genome.</title>
        <authorList>
            <person name="Lysoe E."/>
        </authorList>
    </citation>
    <scope>NUCLEOTIDE SEQUENCE [LARGE SCALE GENOMIC DNA]</scope>
    <source>
        <strain evidence="1 2">ESALQ1638</strain>
    </source>
</reference>
<dbReference type="EMBL" id="JACEFI010000007">
    <property type="protein sequence ID" value="KAH0597559.1"/>
    <property type="molecule type" value="Genomic_DNA"/>
</dbReference>
<dbReference type="Proteomes" id="UP000764110">
    <property type="component" value="Unassembled WGS sequence"/>
</dbReference>